<evidence type="ECO:0000313" key="2">
    <source>
        <dbReference type="EMBL" id="MCI74230.1"/>
    </source>
</evidence>
<feature type="non-terminal residue" evidence="2">
    <location>
        <position position="78"/>
    </location>
</feature>
<name>A0A392UPG0_9FABA</name>
<evidence type="ECO:0000313" key="3">
    <source>
        <dbReference type="Proteomes" id="UP000265520"/>
    </source>
</evidence>
<feature type="compositionally biased region" description="Basic residues" evidence="1">
    <location>
        <begin position="1"/>
        <end position="15"/>
    </location>
</feature>
<feature type="non-terminal residue" evidence="2">
    <location>
        <position position="1"/>
    </location>
</feature>
<accession>A0A392UPG0</accession>
<proteinExistence type="predicted"/>
<dbReference type="EMBL" id="LXQA010856245">
    <property type="protein sequence ID" value="MCI74230.1"/>
    <property type="molecule type" value="Genomic_DNA"/>
</dbReference>
<keyword evidence="3" id="KW-1185">Reference proteome</keyword>
<sequence>KMKKNSNKRGGRKGRIVNSCPSAPIESSAVGASHDVSIPIQIQSVTNVKGVGLEVVLQNKDDGDGDSSSHSHVSCSLP</sequence>
<feature type="region of interest" description="Disordered" evidence="1">
    <location>
        <begin position="58"/>
        <end position="78"/>
    </location>
</feature>
<organism evidence="2 3">
    <name type="scientific">Trifolium medium</name>
    <dbReference type="NCBI Taxonomy" id="97028"/>
    <lineage>
        <taxon>Eukaryota</taxon>
        <taxon>Viridiplantae</taxon>
        <taxon>Streptophyta</taxon>
        <taxon>Embryophyta</taxon>
        <taxon>Tracheophyta</taxon>
        <taxon>Spermatophyta</taxon>
        <taxon>Magnoliopsida</taxon>
        <taxon>eudicotyledons</taxon>
        <taxon>Gunneridae</taxon>
        <taxon>Pentapetalae</taxon>
        <taxon>rosids</taxon>
        <taxon>fabids</taxon>
        <taxon>Fabales</taxon>
        <taxon>Fabaceae</taxon>
        <taxon>Papilionoideae</taxon>
        <taxon>50 kb inversion clade</taxon>
        <taxon>NPAAA clade</taxon>
        <taxon>Hologalegina</taxon>
        <taxon>IRL clade</taxon>
        <taxon>Trifolieae</taxon>
        <taxon>Trifolium</taxon>
    </lineage>
</organism>
<evidence type="ECO:0000256" key="1">
    <source>
        <dbReference type="SAM" id="MobiDB-lite"/>
    </source>
</evidence>
<reference evidence="2 3" key="1">
    <citation type="journal article" date="2018" name="Front. Plant Sci.">
        <title>Red Clover (Trifolium pratense) and Zigzag Clover (T. medium) - A Picture of Genomic Similarities and Differences.</title>
        <authorList>
            <person name="Dluhosova J."/>
            <person name="Istvanek J."/>
            <person name="Nedelnik J."/>
            <person name="Repkova J."/>
        </authorList>
    </citation>
    <scope>NUCLEOTIDE SEQUENCE [LARGE SCALE GENOMIC DNA]</scope>
    <source>
        <strain evidence="3">cv. 10/8</strain>
        <tissue evidence="2">Leaf</tissue>
    </source>
</reference>
<feature type="region of interest" description="Disordered" evidence="1">
    <location>
        <begin position="1"/>
        <end position="33"/>
    </location>
</feature>
<protein>
    <submittedName>
        <fullName evidence="2">Uncharacterized protein</fullName>
    </submittedName>
</protein>
<dbReference type="AlphaFoldDB" id="A0A392UPG0"/>
<dbReference type="Proteomes" id="UP000265520">
    <property type="component" value="Unassembled WGS sequence"/>
</dbReference>
<comment type="caution">
    <text evidence="2">The sequence shown here is derived from an EMBL/GenBank/DDBJ whole genome shotgun (WGS) entry which is preliminary data.</text>
</comment>